<dbReference type="Gene3D" id="3.40.630.30">
    <property type="match status" value="1"/>
</dbReference>
<feature type="domain" description="N-acetyltransferase" evidence="1">
    <location>
        <begin position="154"/>
        <end position="293"/>
    </location>
</feature>
<dbReference type="EMBL" id="JAUSUZ010000001">
    <property type="protein sequence ID" value="MDQ0369124.1"/>
    <property type="molecule type" value="Genomic_DNA"/>
</dbReference>
<gene>
    <name evidence="2" type="ORF">J2S42_005793</name>
</gene>
<organism evidence="2 3">
    <name type="scientific">Catenuloplanes indicus</name>
    <dbReference type="NCBI Taxonomy" id="137267"/>
    <lineage>
        <taxon>Bacteria</taxon>
        <taxon>Bacillati</taxon>
        <taxon>Actinomycetota</taxon>
        <taxon>Actinomycetes</taxon>
        <taxon>Micromonosporales</taxon>
        <taxon>Micromonosporaceae</taxon>
        <taxon>Catenuloplanes</taxon>
    </lineage>
</organism>
<protein>
    <submittedName>
        <fullName evidence="2">GNAT superfamily N-acetyltransferase</fullName>
    </submittedName>
</protein>
<evidence type="ECO:0000259" key="1">
    <source>
        <dbReference type="PROSITE" id="PS51186"/>
    </source>
</evidence>
<keyword evidence="3" id="KW-1185">Reference proteome</keyword>
<dbReference type="InterPro" id="IPR000182">
    <property type="entry name" value="GNAT_dom"/>
</dbReference>
<dbReference type="InterPro" id="IPR016181">
    <property type="entry name" value="Acyl_CoA_acyltransferase"/>
</dbReference>
<dbReference type="SUPFAM" id="SSF55729">
    <property type="entry name" value="Acyl-CoA N-acyltransferases (Nat)"/>
    <property type="match status" value="1"/>
</dbReference>
<accession>A0AAE4B028</accession>
<dbReference type="CDD" id="cd04301">
    <property type="entry name" value="NAT_SF"/>
    <property type="match status" value="1"/>
</dbReference>
<evidence type="ECO:0000313" key="3">
    <source>
        <dbReference type="Proteomes" id="UP001240236"/>
    </source>
</evidence>
<comment type="caution">
    <text evidence="2">The sequence shown here is derived from an EMBL/GenBank/DDBJ whole genome shotgun (WGS) entry which is preliminary data.</text>
</comment>
<dbReference type="RefSeq" id="WP_307244124.1">
    <property type="nucleotide sequence ID" value="NZ_JAUSUZ010000001.1"/>
</dbReference>
<dbReference type="GO" id="GO:0016747">
    <property type="term" value="F:acyltransferase activity, transferring groups other than amino-acyl groups"/>
    <property type="evidence" value="ECO:0007669"/>
    <property type="project" value="InterPro"/>
</dbReference>
<dbReference type="Pfam" id="PF00583">
    <property type="entry name" value="Acetyltransf_1"/>
    <property type="match status" value="1"/>
</dbReference>
<dbReference type="AlphaFoldDB" id="A0AAE4B028"/>
<dbReference type="Proteomes" id="UP001240236">
    <property type="component" value="Unassembled WGS sequence"/>
</dbReference>
<reference evidence="2 3" key="1">
    <citation type="submission" date="2023-07" db="EMBL/GenBank/DDBJ databases">
        <title>Sequencing the genomes of 1000 actinobacteria strains.</title>
        <authorList>
            <person name="Klenk H.-P."/>
        </authorList>
    </citation>
    <scope>NUCLEOTIDE SEQUENCE [LARGE SCALE GENOMIC DNA]</scope>
    <source>
        <strain evidence="2 3">DSM 44709</strain>
    </source>
</reference>
<sequence length="293" mass="32325">MVVERHDLDGPDGVDALLEFTRRTWTAVSRWHVGDIAWTFGQFDGPAPGTRTSMWREDGRTLAAITAFGAERQDGATLTFHADQARPDAADTALSWAKTVYPEMSVWILETEHHLAAALARAGLRTDPRDDGPFFLAHRVTLDGTLPAVNSPGYTVRPLRGADEIPRRAGLHRAVWAPSSVTDARYRTMAARPPYRPEFDTVVEDPDGELVAYCLGWYDEVNRAGLLEPIGTLARHRRRGLARAAILATLHAFRAAGGDTAIVYARGDDGYPVPRTVYPTAGFTAFARTRVYR</sequence>
<name>A0AAE4B028_9ACTN</name>
<evidence type="ECO:0000313" key="2">
    <source>
        <dbReference type="EMBL" id="MDQ0369124.1"/>
    </source>
</evidence>
<proteinExistence type="predicted"/>
<dbReference type="PROSITE" id="PS51186">
    <property type="entry name" value="GNAT"/>
    <property type="match status" value="1"/>
</dbReference>